<accession>A0A2N8KTX5</accession>
<keyword evidence="1" id="KW-1003">Cell membrane</keyword>
<proteinExistence type="predicted"/>
<keyword evidence="1" id="KW-0472">Membrane</keyword>
<dbReference type="InterPro" id="IPR003593">
    <property type="entry name" value="AAA+_ATPase"/>
</dbReference>
<dbReference type="GO" id="GO:0022857">
    <property type="term" value="F:transmembrane transporter activity"/>
    <property type="evidence" value="ECO:0007669"/>
    <property type="project" value="TreeGrafter"/>
</dbReference>
<dbReference type="SMART" id="SM00382">
    <property type="entry name" value="AAA"/>
    <property type="match status" value="1"/>
</dbReference>
<dbReference type="PROSITE" id="PS00211">
    <property type="entry name" value="ABC_TRANSPORTER_1"/>
    <property type="match status" value="1"/>
</dbReference>
<dbReference type="Proteomes" id="UP000235916">
    <property type="component" value="Unassembled WGS sequence"/>
</dbReference>
<evidence type="ECO:0000256" key="2">
    <source>
        <dbReference type="ARBA" id="ARBA00022741"/>
    </source>
</evidence>
<organism evidence="5 6">
    <name type="scientific">Kinneretia aquatilis</name>
    <dbReference type="NCBI Taxonomy" id="2070761"/>
    <lineage>
        <taxon>Bacteria</taxon>
        <taxon>Pseudomonadati</taxon>
        <taxon>Pseudomonadota</taxon>
        <taxon>Betaproteobacteria</taxon>
        <taxon>Burkholderiales</taxon>
        <taxon>Sphaerotilaceae</taxon>
        <taxon>Roseateles</taxon>
    </lineage>
</organism>
<comment type="caution">
    <text evidence="5">The sequence shown here is derived from an EMBL/GenBank/DDBJ whole genome shotgun (WGS) entry which is preliminary data.</text>
</comment>
<keyword evidence="2" id="KW-0547">Nucleotide-binding</keyword>
<dbReference type="PROSITE" id="PS50893">
    <property type="entry name" value="ABC_TRANSPORTER_2"/>
    <property type="match status" value="1"/>
</dbReference>
<evidence type="ECO:0000313" key="5">
    <source>
        <dbReference type="EMBL" id="PND36906.1"/>
    </source>
</evidence>
<dbReference type="OrthoDB" id="8905165at2"/>
<evidence type="ECO:0000256" key="1">
    <source>
        <dbReference type="ARBA" id="ARBA00022475"/>
    </source>
</evidence>
<gene>
    <name evidence="5" type="ORF">C1O66_04705</name>
</gene>
<dbReference type="AlphaFoldDB" id="A0A2N8KTX5"/>
<dbReference type="InterPro" id="IPR027417">
    <property type="entry name" value="P-loop_NTPase"/>
</dbReference>
<dbReference type="InterPro" id="IPR015854">
    <property type="entry name" value="ABC_transpr_LolD-like"/>
</dbReference>
<name>A0A2N8KTX5_9BURK</name>
<dbReference type="GO" id="GO:0005524">
    <property type="term" value="F:ATP binding"/>
    <property type="evidence" value="ECO:0007669"/>
    <property type="project" value="UniProtKB-KW"/>
</dbReference>
<evidence type="ECO:0000259" key="4">
    <source>
        <dbReference type="PROSITE" id="PS50893"/>
    </source>
</evidence>
<dbReference type="Pfam" id="PF00005">
    <property type="entry name" value="ABC_tran"/>
    <property type="match status" value="1"/>
</dbReference>
<dbReference type="InterPro" id="IPR017871">
    <property type="entry name" value="ABC_transporter-like_CS"/>
</dbReference>
<dbReference type="GO" id="GO:0016887">
    <property type="term" value="F:ATP hydrolysis activity"/>
    <property type="evidence" value="ECO:0007669"/>
    <property type="project" value="InterPro"/>
</dbReference>
<evidence type="ECO:0000256" key="3">
    <source>
        <dbReference type="ARBA" id="ARBA00022840"/>
    </source>
</evidence>
<dbReference type="SUPFAM" id="SSF52540">
    <property type="entry name" value="P-loop containing nucleoside triphosphate hydrolases"/>
    <property type="match status" value="1"/>
</dbReference>
<protein>
    <submittedName>
        <fullName evidence="5">ABC transporter</fullName>
    </submittedName>
</protein>
<dbReference type="PANTHER" id="PTHR24220:SF611">
    <property type="entry name" value="ATP-BINDING COMPONENT OF ABC TRANSPORTER-RELATED"/>
    <property type="match status" value="1"/>
</dbReference>
<dbReference type="RefSeq" id="WP_102766829.1">
    <property type="nucleotide sequence ID" value="NZ_POSP01000003.1"/>
</dbReference>
<reference evidence="5 6" key="1">
    <citation type="submission" date="2018-01" db="EMBL/GenBank/DDBJ databases">
        <title>Draft genome sequence of Paucibacter aquatile CR182 isolated from freshwater of the Nakdong River.</title>
        <authorList>
            <person name="Choi A."/>
            <person name="Chung E.J."/>
        </authorList>
    </citation>
    <scope>NUCLEOTIDE SEQUENCE [LARGE SCALE GENOMIC DNA]</scope>
    <source>
        <strain evidence="5 6">CR182</strain>
    </source>
</reference>
<dbReference type="EMBL" id="POSP01000003">
    <property type="protein sequence ID" value="PND36906.1"/>
    <property type="molecule type" value="Genomic_DNA"/>
</dbReference>
<feature type="domain" description="ABC transporter" evidence="4">
    <location>
        <begin position="3"/>
        <end position="225"/>
    </location>
</feature>
<keyword evidence="3" id="KW-0067">ATP-binding</keyword>
<dbReference type="GO" id="GO:0005886">
    <property type="term" value="C:plasma membrane"/>
    <property type="evidence" value="ECO:0007669"/>
    <property type="project" value="TreeGrafter"/>
</dbReference>
<evidence type="ECO:0000313" key="6">
    <source>
        <dbReference type="Proteomes" id="UP000235916"/>
    </source>
</evidence>
<dbReference type="InterPro" id="IPR003439">
    <property type="entry name" value="ABC_transporter-like_ATP-bd"/>
</dbReference>
<dbReference type="PANTHER" id="PTHR24220">
    <property type="entry name" value="IMPORT ATP-BINDING PROTEIN"/>
    <property type="match status" value="1"/>
</dbReference>
<sequence length="225" mass="23576">MSIQWSGLSHHYAGGASPVVFPDFSLPTGRHLLLRGPSGSGKSTLLALMAGLLTPSAGRIQMAGTELSALNARQRDAWRGAQLGFVPQRLHLSASLSVLDNLALPFISAGLPPQPERALALMQQLGLQGLAARLPHHLSVGQAQRVALARALMRQPALLLADEPSASLDDAHAQQVLHLLLEVAAAQGVSLILATHDGRLVQPLAGRADWSLLDLAAGRAGEVQA</sequence>
<keyword evidence="6" id="KW-1185">Reference proteome</keyword>
<dbReference type="Gene3D" id="3.40.50.300">
    <property type="entry name" value="P-loop containing nucleotide triphosphate hydrolases"/>
    <property type="match status" value="1"/>
</dbReference>